<feature type="compositionally biased region" description="Basic residues" evidence="9">
    <location>
        <begin position="145"/>
        <end position="160"/>
    </location>
</feature>
<keyword evidence="3" id="KW-0479">Metal-binding</keyword>
<feature type="compositionally biased region" description="Polar residues" evidence="9">
    <location>
        <begin position="1"/>
        <end position="22"/>
    </location>
</feature>
<organism evidence="11 12">
    <name type="scientific">Ambrosiozyma monospora</name>
    <name type="common">Yeast</name>
    <name type="synonym">Endomycopsis monosporus</name>
    <dbReference type="NCBI Taxonomy" id="43982"/>
    <lineage>
        <taxon>Eukaryota</taxon>
        <taxon>Fungi</taxon>
        <taxon>Dikarya</taxon>
        <taxon>Ascomycota</taxon>
        <taxon>Saccharomycotina</taxon>
        <taxon>Pichiomycetes</taxon>
        <taxon>Pichiales</taxon>
        <taxon>Pichiaceae</taxon>
        <taxon>Ambrosiozyma</taxon>
    </lineage>
</organism>
<name>A0A9W6YZW4_AMBMO</name>
<evidence type="ECO:0000313" key="12">
    <source>
        <dbReference type="Proteomes" id="UP001165063"/>
    </source>
</evidence>
<keyword evidence="5 8" id="KW-0863">Zinc-finger</keyword>
<comment type="subcellular location">
    <subcellularLocation>
        <location evidence="1">Nucleus</location>
    </subcellularLocation>
</comment>
<dbReference type="Proteomes" id="UP001165063">
    <property type="component" value="Unassembled WGS sequence"/>
</dbReference>
<dbReference type="GO" id="GO:0000978">
    <property type="term" value="F:RNA polymerase II cis-regulatory region sequence-specific DNA binding"/>
    <property type="evidence" value="ECO:0007669"/>
    <property type="project" value="TreeGrafter"/>
</dbReference>
<evidence type="ECO:0000256" key="9">
    <source>
        <dbReference type="SAM" id="MobiDB-lite"/>
    </source>
</evidence>
<evidence type="ECO:0000256" key="5">
    <source>
        <dbReference type="ARBA" id="ARBA00022771"/>
    </source>
</evidence>
<feature type="domain" description="C2H2-type" evidence="10">
    <location>
        <begin position="217"/>
        <end position="244"/>
    </location>
</feature>
<keyword evidence="7" id="KW-0539">Nucleus</keyword>
<dbReference type="GO" id="GO:0000122">
    <property type="term" value="P:negative regulation of transcription by RNA polymerase II"/>
    <property type="evidence" value="ECO:0007669"/>
    <property type="project" value="UniProtKB-ARBA"/>
</dbReference>
<dbReference type="Pfam" id="PF00096">
    <property type="entry name" value="zf-C2H2"/>
    <property type="match status" value="1"/>
</dbReference>
<dbReference type="PROSITE" id="PS00028">
    <property type="entry name" value="ZINC_FINGER_C2H2_1"/>
    <property type="match status" value="2"/>
</dbReference>
<keyword evidence="4" id="KW-0677">Repeat</keyword>
<dbReference type="InterPro" id="IPR036236">
    <property type="entry name" value="Znf_C2H2_sf"/>
</dbReference>
<feature type="compositionally biased region" description="Low complexity" evidence="9">
    <location>
        <begin position="171"/>
        <end position="184"/>
    </location>
</feature>
<keyword evidence="12" id="KW-1185">Reference proteome</keyword>
<feature type="domain" description="C2H2-type" evidence="10">
    <location>
        <begin position="245"/>
        <end position="274"/>
    </location>
</feature>
<dbReference type="PANTHER" id="PTHR14003">
    <property type="entry name" value="TRANSCRIPTIONAL REPRESSOR PROTEIN YY"/>
    <property type="match status" value="1"/>
</dbReference>
<dbReference type="GO" id="GO:0008270">
    <property type="term" value="F:zinc ion binding"/>
    <property type="evidence" value="ECO:0007669"/>
    <property type="project" value="UniProtKB-KW"/>
</dbReference>
<sequence length="302" mass="33732">MTGETRSSSPPQSTTIQNLPETSSSLLSLSNNSSQKLPSLDSILTKIQRDQKLPLPAPSSSILPNPQQLPSLRYSYSSDPFLNKLPPSFQKGSLPSISSLAYPASGDISSSSSFSSRSSSIDSFPQGSSSNLSLPLASTSLYQTHHNHHHHHHHHRHNRSHSYESLDSTIQQQQQHQQVHQQVHQLFQNQQQQLEKQSQIQVKVNSPKQTVAVPRKYRCKTCGKSFTTSGHLARHNRIHTGVKNHICPFEGCGARFSRQDNCMQHYKTHLHKKGRKRAKAVVVDNEVREIKKPKSSSPSPSP</sequence>
<feature type="region of interest" description="Disordered" evidence="9">
    <location>
        <begin position="108"/>
        <end position="129"/>
    </location>
</feature>
<dbReference type="FunFam" id="3.30.160.60:FF:001382">
    <property type="entry name" value="Transcriptional repressor"/>
    <property type="match status" value="1"/>
</dbReference>
<reference evidence="11" key="1">
    <citation type="submission" date="2023-04" db="EMBL/GenBank/DDBJ databases">
        <title>Ambrosiozyma monospora NBRC 1965.</title>
        <authorList>
            <person name="Ichikawa N."/>
            <person name="Sato H."/>
            <person name="Tonouchi N."/>
        </authorList>
    </citation>
    <scope>NUCLEOTIDE SEQUENCE</scope>
    <source>
        <strain evidence="11">NBRC 1965</strain>
    </source>
</reference>
<keyword evidence="6" id="KW-0862">Zinc</keyword>
<dbReference type="InterPro" id="IPR013087">
    <property type="entry name" value="Znf_C2H2_type"/>
</dbReference>
<comment type="caution">
    <text evidence="11">The sequence shown here is derived from an EMBL/GenBank/DDBJ whole genome shotgun (WGS) entry which is preliminary data.</text>
</comment>
<evidence type="ECO:0000256" key="3">
    <source>
        <dbReference type="ARBA" id="ARBA00022723"/>
    </source>
</evidence>
<dbReference type="SUPFAM" id="SSF57667">
    <property type="entry name" value="beta-beta-alpha zinc fingers"/>
    <property type="match status" value="1"/>
</dbReference>
<dbReference type="EMBL" id="BSXU01003264">
    <property type="protein sequence ID" value="GMG39880.1"/>
    <property type="molecule type" value="Genomic_DNA"/>
</dbReference>
<gene>
    <name evidence="11" type="ORF">Amon01_000570200</name>
</gene>
<dbReference type="SMART" id="SM00355">
    <property type="entry name" value="ZnF_C2H2"/>
    <property type="match status" value="2"/>
</dbReference>
<evidence type="ECO:0000256" key="7">
    <source>
        <dbReference type="ARBA" id="ARBA00023242"/>
    </source>
</evidence>
<evidence type="ECO:0000313" key="11">
    <source>
        <dbReference type="EMBL" id="GMG39880.1"/>
    </source>
</evidence>
<dbReference type="GO" id="GO:0000981">
    <property type="term" value="F:DNA-binding transcription factor activity, RNA polymerase II-specific"/>
    <property type="evidence" value="ECO:0007669"/>
    <property type="project" value="TreeGrafter"/>
</dbReference>
<dbReference type="AlphaFoldDB" id="A0A9W6YZW4"/>
<evidence type="ECO:0000256" key="6">
    <source>
        <dbReference type="ARBA" id="ARBA00022833"/>
    </source>
</evidence>
<evidence type="ECO:0000256" key="4">
    <source>
        <dbReference type="ARBA" id="ARBA00022737"/>
    </source>
</evidence>
<accession>A0A9W6YZW4</accession>
<dbReference type="PROSITE" id="PS50157">
    <property type="entry name" value="ZINC_FINGER_C2H2_2"/>
    <property type="match status" value="2"/>
</dbReference>
<evidence type="ECO:0000256" key="2">
    <source>
        <dbReference type="ARBA" id="ARBA00022491"/>
    </source>
</evidence>
<proteinExistence type="predicted"/>
<dbReference type="GO" id="GO:0005667">
    <property type="term" value="C:transcription regulator complex"/>
    <property type="evidence" value="ECO:0007669"/>
    <property type="project" value="TreeGrafter"/>
</dbReference>
<keyword evidence="2" id="KW-0678">Repressor</keyword>
<feature type="compositionally biased region" description="Low complexity" evidence="9">
    <location>
        <begin position="23"/>
        <end position="36"/>
    </location>
</feature>
<protein>
    <submittedName>
        <fullName evidence="11">Unnamed protein product</fullName>
    </submittedName>
</protein>
<feature type="region of interest" description="Disordered" evidence="9">
    <location>
        <begin position="1"/>
        <end position="36"/>
    </location>
</feature>
<dbReference type="GO" id="GO:0005634">
    <property type="term" value="C:nucleus"/>
    <property type="evidence" value="ECO:0007669"/>
    <property type="project" value="UniProtKB-SubCell"/>
</dbReference>
<feature type="compositionally biased region" description="Low complexity" evidence="9">
    <location>
        <begin position="108"/>
        <end position="124"/>
    </location>
</feature>
<dbReference type="GO" id="GO:0000785">
    <property type="term" value="C:chromatin"/>
    <property type="evidence" value="ECO:0007669"/>
    <property type="project" value="TreeGrafter"/>
</dbReference>
<dbReference type="PANTHER" id="PTHR14003:SF19">
    <property type="entry name" value="YY2 TRANSCRIPTION FACTOR"/>
    <property type="match status" value="1"/>
</dbReference>
<evidence type="ECO:0000259" key="10">
    <source>
        <dbReference type="PROSITE" id="PS50157"/>
    </source>
</evidence>
<dbReference type="GO" id="GO:0060258">
    <property type="term" value="P:negative regulation of filamentous growth"/>
    <property type="evidence" value="ECO:0007669"/>
    <property type="project" value="UniProtKB-ARBA"/>
</dbReference>
<dbReference type="Gene3D" id="3.30.160.60">
    <property type="entry name" value="Classic Zinc Finger"/>
    <property type="match status" value="2"/>
</dbReference>
<evidence type="ECO:0000256" key="1">
    <source>
        <dbReference type="ARBA" id="ARBA00004123"/>
    </source>
</evidence>
<evidence type="ECO:0000256" key="8">
    <source>
        <dbReference type="PROSITE-ProRule" id="PRU00042"/>
    </source>
</evidence>
<feature type="region of interest" description="Disordered" evidence="9">
    <location>
        <begin position="144"/>
        <end position="184"/>
    </location>
</feature>
<dbReference type="OrthoDB" id="6365676at2759"/>